<dbReference type="AlphaFoldDB" id="A0AAN9NQM5"/>
<protein>
    <submittedName>
        <fullName evidence="2">Uncharacterized protein</fullName>
    </submittedName>
</protein>
<evidence type="ECO:0000313" key="3">
    <source>
        <dbReference type="Proteomes" id="UP001374584"/>
    </source>
</evidence>
<dbReference type="EMBL" id="JAYMYR010000003">
    <property type="protein sequence ID" value="KAK7374784.1"/>
    <property type="molecule type" value="Genomic_DNA"/>
</dbReference>
<organism evidence="2 3">
    <name type="scientific">Phaseolus coccineus</name>
    <name type="common">Scarlet runner bean</name>
    <name type="synonym">Phaseolus multiflorus</name>
    <dbReference type="NCBI Taxonomy" id="3886"/>
    <lineage>
        <taxon>Eukaryota</taxon>
        <taxon>Viridiplantae</taxon>
        <taxon>Streptophyta</taxon>
        <taxon>Embryophyta</taxon>
        <taxon>Tracheophyta</taxon>
        <taxon>Spermatophyta</taxon>
        <taxon>Magnoliopsida</taxon>
        <taxon>eudicotyledons</taxon>
        <taxon>Gunneridae</taxon>
        <taxon>Pentapetalae</taxon>
        <taxon>rosids</taxon>
        <taxon>fabids</taxon>
        <taxon>Fabales</taxon>
        <taxon>Fabaceae</taxon>
        <taxon>Papilionoideae</taxon>
        <taxon>50 kb inversion clade</taxon>
        <taxon>NPAAA clade</taxon>
        <taxon>indigoferoid/millettioid clade</taxon>
        <taxon>Phaseoleae</taxon>
        <taxon>Phaseolus</taxon>
    </lineage>
</organism>
<gene>
    <name evidence="2" type="ORF">VNO80_08223</name>
</gene>
<accession>A0AAN9NQM5</accession>
<comment type="caution">
    <text evidence="2">The sequence shown here is derived from an EMBL/GenBank/DDBJ whole genome shotgun (WGS) entry which is preliminary data.</text>
</comment>
<sequence length="80" mass="8925">MMDFPMTDSYVYLHVWMVFVKCLVCFHCLTVTSVASLKDRYMASLCASLAQKPATEIVTSCLKFVVQKTALSARSVGSYT</sequence>
<proteinExistence type="predicted"/>
<keyword evidence="3" id="KW-1185">Reference proteome</keyword>
<evidence type="ECO:0000313" key="2">
    <source>
        <dbReference type="EMBL" id="KAK7374784.1"/>
    </source>
</evidence>
<dbReference type="Proteomes" id="UP001374584">
    <property type="component" value="Unassembled WGS sequence"/>
</dbReference>
<evidence type="ECO:0000256" key="1">
    <source>
        <dbReference type="SAM" id="Phobius"/>
    </source>
</evidence>
<name>A0AAN9NQM5_PHACN</name>
<feature type="transmembrane region" description="Helical" evidence="1">
    <location>
        <begin position="12"/>
        <end position="35"/>
    </location>
</feature>
<keyword evidence="1" id="KW-1133">Transmembrane helix</keyword>
<keyword evidence="1" id="KW-0472">Membrane</keyword>
<keyword evidence="1" id="KW-0812">Transmembrane</keyword>
<reference evidence="2 3" key="1">
    <citation type="submission" date="2024-01" db="EMBL/GenBank/DDBJ databases">
        <title>The genomes of 5 underutilized Papilionoideae crops provide insights into root nodulation and disease resistanc.</title>
        <authorList>
            <person name="Jiang F."/>
        </authorList>
    </citation>
    <scope>NUCLEOTIDE SEQUENCE [LARGE SCALE GENOMIC DNA]</scope>
    <source>
        <strain evidence="2">JINMINGXINNONG_FW02</strain>
        <tissue evidence="2">Leaves</tissue>
    </source>
</reference>